<feature type="transmembrane region" description="Helical" evidence="1">
    <location>
        <begin position="29"/>
        <end position="46"/>
    </location>
</feature>
<organism evidence="2">
    <name type="scientific">Acetobacter pasteurianus</name>
    <name type="common">Acetobacter turbidans</name>
    <dbReference type="NCBI Taxonomy" id="438"/>
    <lineage>
        <taxon>Bacteria</taxon>
        <taxon>Pseudomonadati</taxon>
        <taxon>Pseudomonadota</taxon>
        <taxon>Alphaproteobacteria</taxon>
        <taxon>Acetobacterales</taxon>
        <taxon>Acetobacteraceae</taxon>
        <taxon>Acetobacter</taxon>
    </lineage>
</organism>
<proteinExistence type="predicted"/>
<protein>
    <submittedName>
        <fullName evidence="2">Uncharacterized protein</fullName>
    </submittedName>
</protein>
<name>A9IVJ5_ACEPA</name>
<dbReference type="EMBL" id="AM922326">
    <property type="protein sequence ID" value="CAP58438.2"/>
    <property type="molecule type" value="Genomic_DNA"/>
</dbReference>
<keyword evidence="1" id="KW-0812">Transmembrane</keyword>
<reference evidence="2" key="1">
    <citation type="journal article" date="2012" name="Res. Microbiol.">
        <title>Characterization of the theta replication plasmid pGR7 from Acetobacter aceti CCM 3610.</title>
        <authorList>
            <person name="Grones P."/>
            <person name="Grones J."/>
        </authorList>
    </citation>
    <scope>NUCLEOTIDE SEQUENCE [LARGE SCALE GENOMIC DNA]</scope>
    <source>
        <strain evidence="2">CCM 3610</strain>
        <plasmid evidence="2">pGR7</plasmid>
    </source>
</reference>
<gene>
    <name evidence="2" type="primary">ORF3</name>
</gene>
<evidence type="ECO:0000256" key="1">
    <source>
        <dbReference type="SAM" id="Phobius"/>
    </source>
</evidence>
<geneLocation type="plasmid" evidence="2">
    <name>pGR7</name>
</geneLocation>
<evidence type="ECO:0000313" key="2">
    <source>
        <dbReference type="EMBL" id="CAP58438.2"/>
    </source>
</evidence>
<keyword evidence="1" id="KW-1133">Transmembrane helix</keyword>
<sequence length="84" mass="10390">MLITKHFRMFFYKILYSFINLSNIRRNFIISRILFFLNQINIFLFYRNSIQFSFFLTRINTFSSHCLTPLQNFTSKSYIYTLIF</sequence>
<accession>A9IVJ5</accession>
<dbReference type="AlphaFoldDB" id="A9IVJ5"/>
<keyword evidence="1" id="KW-0472">Membrane</keyword>
<keyword evidence="2" id="KW-0614">Plasmid</keyword>